<dbReference type="EMBL" id="MPDM01000002">
    <property type="protein sequence ID" value="OKL50204.1"/>
    <property type="molecule type" value="Genomic_DNA"/>
</dbReference>
<feature type="domain" description="DUF4350" evidence="2">
    <location>
        <begin position="50"/>
        <end position="217"/>
    </location>
</feature>
<dbReference type="Pfam" id="PF14258">
    <property type="entry name" value="DUF4350"/>
    <property type="match status" value="1"/>
</dbReference>
<comment type="caution">
    <text evidence="3">The sequence shown here is derived from an EMBL/GenBank/DDBJ whole genome shotgun (WGS) entry which is preliminary data.</text>
</comment>
<name>A0A1Q5PRJ5_9ACTO</name>
<accession>A0A1Q5PRJ5</accession>
<dbReference type="RefSeq" id="WP_075361029.1">
    <property type="nucleotide sequence ID" value="NZ_MPDM01000002.1"/>
</dbReference>
<keyword evidence="1" id="KW-0472">Membrane</keyword>
<evidence type="ECO:0000256" key="1">
    <source>
        <dbReference type="SAM" id="Phobius"/>
    </source>
</evidence>
<keyword evidence="4" id="KW-1185">Reference proteome</keyword>
<sequence>MTSSAPQTERTGFWKAYRARIILITAILLILALLSVVIYFAPNREAHSIDSYRPDGSAAVANIAANHGMSFKQAETPQAALRLAQDTNHTVVLLNPELLRPEVAEEVNKLSNPVVIIAHTDLRMDRLGFRMEPIANGMTLNPDCLAPVARAGQITSSLFGVVAETGDEGCYPAQSTSTWVHRPANETRGDRYVIVGVSRLENQHLAERGNASLLLSTIGAHSDNVIWWLGNTDPLELPVDKQTPPYLNEVLGLLLVLFLVSAFVYGRKFGPLVPEELPVVVPSLETVRGRASLYRRSRDYEHMAQSMRAWTLSRISSQIGISQTSSRPEVLQAVAKATGRPESEIDSILYGNHPKTLQDLNTLNKQLNQLESEATK</sequence>
<dbReference type="AlphaFoldDB" id="A0A1Q5PRJ5"/>
<evidence type="ECO:0000313" key="3">
    <source>
        <dbReference type="EMBL" id="OKL50204.1"/>
    </source>
</evidence>
<dbReference type="OrthoDB" id="5241668at2"/>
<organism evidence="3 4">
    <name type="scientific">Boudabousia marimammalium</name>
    <dbReference type="NCBI Taxonomy" id="156892"/>
    <lineage>
        <taxon>Bacteria</taxon>
        <taxon>Bacillati</taxon>
        <taxon>Actinomycetota</taxon>
        <taxon>Actinomycetes</taxon>
        <taxon>Actinomycetales</taxon>
        <taxon>Actinomycetaceae</taxon>
        <taxon>Boudabousia</taxon>
    </lineage>
</organism>
<protein>
    <recommendedName>
        <fullName evidence="2">DUF4350 domain-containing protein</fullName>
    </recommendedName>
</protein>
<reference evidence="4" key="1">
    <citation type="submission" date="2016-11" db="EMBL/GenBank/DDBJ databases">
        <title>Actinomyces gypaetusis sp. nov. isolated from Gypaetus barbatus in Qinghai Tibet Plateau China.</title>
        <authorList>
            <person name="Meng X."/>
        </authorList>
    </citation>
    <scope>NUCLEOTIDE SEQUENCE [LARGE SCALE GENOMIC DNA]</scope>
    <source>
        <strain evidence="4">DSM 15383</strain>
    </source>
</reference>
<feature type="transmembrane region" description="Helical" evidence="1">
    <location>
        <begin position="21"/>
        <end position="41"/>
    </location>
</feature>
<gene>
    <name evidence="3" type="ORF">BM477_02080</name>
</gene>
<dbReference type="STRING" id="156892.BM477_02080"/>
<evidence type="ECO:0000313" key="4">
    <source>
        <dbReference type="Proteomes" id="UP000186465"/>
    </source>
</evidence>
<dbReference type="Proteomes" id="UP000186465">
    <property type="component" value="Unassembled WGS sequence"/>
</dbReference>
<evidence type="ECO:0000259" key="2">
    <source>
        <dbReference type="Pfam" id="PF14258"/>
    </source>
</evidence>
<keyword evidence="1" id="KW-1133">Transmembrane helix</keyword>
<keyword evidence="1" id="KW-0812">Transmembrane</keyword>
<dbReference type="InterPro" id="IPR025646">
    <property type="entry name" value="DUF4350"/>
</dbReference>
<proteinExistence type="predicted"/>